<dbReference type="EMBL" id="LXQA011319610">
    <property type="protein sequence ID" value="MCI93109.1"/>
    <property type="molecule type" value="Genomic_DNA"/>
</dbReference>
<organism evidence="1 2">
    <name type="scientific">Trifolium medium</name>
    <dbReference type="NCBI Taxonomy" id="97028"/>
    <lineage>
        <taxon>Eukaryota</taxon>
        <taxon>Viridiplantae</taxon>
        <taxon>Streptophyta</taxon>
        <taxon>Embryophyta</taxon>
        <taxon>Tracheophyta</taxon>
        <taxon>Spermatophyta</taxon>
        <taxon>Magnoliopsida</taxon>
        <taxon>eudicotyledons</taxon>
        <taxon>Gunneridae</taxon>
        <taxon>Pentapetalae</taxon>
        <taxon>rosids</taxon>
        <taxon>fabids</taxon>
        <taxon>Fabales</taxon>
        <taxon>Fabaceae</taxon>
        <taxon>Papilionoideae</taxon>
        <taxon>50 kb inversion clade</taxon>
        <taxon>NPAAA clade</taxon>
        <taxon>Hologalegina</taxon>
        <taxon>IRL clade</taxon>
        <taxon>Trifolieae</taxon>
        <taxon>Trifolium</taxon>
    </lineage>
</organism>
<dbReference type="Proteomes" id="UP000265520">
    <property type="component" value="Unassembled WGS sequence"/>
</dbReference>
<comment type="caution">
    <text evidence="1">The sequence shown here is derived from an EMBL/GenBank/DDBJ whole genome shotgun (WGS) entry which is preliminary data.</text>
</comment>
<evidence type="ECO:0000313" key="2">
    <source>
        <dbReference type="Proteomes" id="UP000265520"/>
    </source>
</evidence>
<name>A0A392W031_9FABA</name>
<evidence type="ECO:0000313" key="1">
    <source>
        <dbReference type="EMBL" id="MCI93109.1"/>
    </source>
</evidence>
<accession>A0A392W031</accession>
<sequence>MLKCSRLKKSNLPYEDIDQVIGINH</sequence>
<feature type="non-terminal residue" evidence="1">
    <location>
        <position position="25"/>
    </location>
</feature>
<reference evidence="1 2" key="1">
    <citation type="journal article" date="2018" name="Front. Plant Sci.">
        <title>Red Clover (Trifolium pratense) and Zigzag Clover (T. medium) - A Picture of Genomic Similarities and Differences.</title>
        <authorList>
            <person name="Dluhosova J."/>
            <person name="Istvanek J."/>
            <person name="Nedelnik J."/>
            <person name="Repkova J."/>
        </authorList>
    </citation>
    <scope>NUCLEOTIDE SEQUENCE [LARGE SCALE GENOMIC DNA]</scope>
    <source>
        <strain evidence="2">cv. 10/8</strain>
        <tissue evidence="1">Leaf</tissue>
    </source>
</reference>
<keyword evidence="2" id="KW-1185">Reference proteome</keyword>
<dbReference type="AlphaFoldDB" id="A0A392W031"/>
<protein>
    <submittedName>
        <fullName evidence="1">Uncharacterized protein</fullName>
    </submittedName>
</protein>
<proteinExistence type="predicted"/>